<dbReference type="Pfam" id="PF13517">
    <property type="entry name" value="FG-GAP_3"/>
    <property type="match status" value="2"/>
</dbReference>
<dbReference type="Proteomes" id="UP000587462">
    <property type="component" value="Unassembled WGS sequence"/>
</dbReference>
<comment type="similarity">
    <text evidence="1">Belongs to the transglycosylase family. Rpf subfamily.</text>
</comment>
<feature type="region of interest" description="Disordered" evidence="4">
    <location>
        <begin position="1"/>
        <end position="31"/>
    </location>
</feature>
<dbReference type="CDD" id="cd13925">
    <property type="entry name" value="RPF"/>
    <property type="match status" value="1"/>
</dbReference>
<keyword evidence="7" id="KW-1185">Reference proteome</keyword>
<feature type="compositionally biased region" description="Basic and acidic residues" evidence="4">
    <location>
        <begin position="7"/>
        <end position="16"/>
    </location>
</feature>
<dbReference type="InterPro" id="IPR028994">
    <property type="entry name" value="Integrin_alpha_N"/>
</dbReference>
<organism evidence="6 7">
    <name type="scientific">Streptomyces morookaense</name>
    <name type="common">Streptoverticillium morookaense</name>
    <dbReference type="NCBI Taxonomy" id="1970"/>
    <lineage>
        <taxon>Bacteria</taxon>
        <taxon>Bacillati</taxon>
        <taxon>Actinomycetota</taxon>
        <taxon>Actinomycetes</taxon>
        <taxon>Kitasatosporales</taxon>
        <taxon>Streptomycetaceae</taxon>
        <taxon>Streptomyces</taxon>
    </lineage>
</organism>
<dbReference type="InterPro" id="IPR023346">
    <property type="entry name" value="Lysozyme-like_dom_sf"/>
</dbReference>
<dbReference type="SUPFAM" id="SSF69318">
    <property type="entry name" value="Integrin alpha N-terminal domain"/>
    <property type="match status" value="1"/>
</dbReference>
<comment type="caution">
    <text evidence="6">The sequence shown here is derived from an EMBL/GenBank/DDBJ whole genome shotgun (WGS) entry which is preliminary data.</text>
</comment>
<dbReference type="InterPro" id="IPR010618">
    <property type="entry name" value="RPF"/>
</dbReference>
<gene>
    <name evidence="6" type="ORF">HG542_08830</name>
</gene>
<evidence type="ECO:0000313" key="6">
    <source>
        <dbReference type="EMBL" id="NVK77769.1"/>
    </source>
</evidence>
<dbReference type="InterPro" id="IPR013517">
    <property type="entry name" value="FG-GAP"/>
</dbReference>
<reference evidence="6 7" key="1">
    <citation type="submission" date="2020-04" db="EMBL/GenBank/DDBJ databases">
        <title>Draft Genome Sequence of Streptomyces morookaense DSM 40503, an 8-azaguanine-producing strain.</title>
        <authorList>
            <person name="Qi J."/>
            <person name="Gao J.-M."/>
        </authorList>
    </citation>
    <scope>NUCLEOTIDE SEQUENCE [LARGE SCALE GENOMIC DNA]</scope>
    <source>
        <strain evidence="6 7">DSM 40503</strain>
    </source>
</reference>
<dbReference type="AlphaFoldDB" id="A0A7Y7B2P9"/>
<name>A0A7Y7B2P9_STRMO</name>
<dbReference type="PANTHER" id="PTHR46580">
    <property type="entry name" value="SENSOR KINASE-RELATED"/>
    <property type="match status" value="1"/>
</dbReference>
<proteinExistence type="inferred from homology"/>
<evidence type="ECO:0000256" key="3">
    <source>
        <dbReference type="ARBA" id="ARBA00022801"/>
    </source>
</evidence>
<dbReference type="SUPFAM" id="SSF53955">
    <property type="entry name" value="Lysozyme-like"/>
    <property type="match status" value="1"/>
</dbReference>
<dbReference type="GO" id="GO:0016787">
    <property type="term" value="F:hydrolase activity"/>
    <property type="evidence" value="ECO:0007669"/>
    <property type="project" value="UniProtKB-KW"/>
</dbReference>
<evidence type="ECO:0000313" key="7">
    <source>
        <dbReference type="Proteomes" id="UP000587462"/>
    </source>
</evidence>
<evidence type="ECO:0000256" key="4">
    <source>
        <dbReference type="SAM" id="MobiDB-lite"/>
    </source>
</evidence>
<protein>
    <submittedName>
        <fullName evidence="6">Transglycosylase family protein</fullName>
    </submittedName>
</protein>
<dbReference type="Pfam" id="PF06737">
    <property type="entry name" value="Transglycosylas"/>
    <property type="match status" value="1"/>
</dbReference>
<dbReference type="Gene3D" id="2.130.10.130">
    <property type="entry name" value="Integrin alpha, N-terminal"/>
    <property type="match status" value="1"/>
</dbReference>
<sequence length="408" mass="42717">MSVPSQQHDHHPEPNGHRTRRRTAGSPQRRSLRASLRAAVVTVPAAALGVFLLPAQPAAAASVATWDKVAHCESTDNWSINTGNGYYGGLQIWKPTWDAFGGTQYAAYPHQATKEQQIRIAEKILATQGAGAWGRCGAGAGLAGDHADPFPVEPPAPQSNMAHLTPVGDLTGDGVPDIIAVEKKTGDLYRYSGPSFGGGSRVKLGYGWNGMSDIVGVGDVTGDGVPDILAVDKENGDLYRYSGPNYNGGSKAKIGTSWDSMTNITAVGDLTGDGVPDIIAVEKKTGDLYRYSGPDFNGGSKVKIGNGWNAYSTIVGVGDLTGDGVADIIAVDKSNGDLYRYSGPNYNGGTKVKIGAHWDAMTGITGIGDVTGDGAPDLLAIDPADHKLYRYSGPDFTGGSRVQIGTNW</sequence>
<accession>A0A7Y7B2P9</accession>
<evidence type="ECO:0000256" key="2">
    <source>
        <dbReference type="ARBA" id="ARBA00022729"/>
    </source>
</evidence>
<evidence type="ECO:0000259" key="5">
    <source>
        <dbReference type="Pfam" id="PF06737"/>
    </source>
</evidence>
<dbReference type="EMBL" id="JABBXF010000015">
    <property type="protein sequence ID" value="NVK77769.1"/>
    <property type="molecule type" value="Genomic_DNA"/>
</dbReference>
<evidence type="ECO:0000256" key="1">
    <source>
        <dbReference type="ARBA" id="ARBA00010830"/>
    </source>
</evidence>
<dbReference type="PANTHER" id="PTHR46580:SF4">
    <property type="entry name" value="ATP_GTP-BINDING PROTEIN"/>
    <property type="match status" value="1"/>
</dbReference>
<keyword evidence="3" id="KW-0378">Hydrolase</keyword>
<keyword evidence="2" id="KW-0732">Signal</keyword>
<feature type="domain" description="Resuscitation-promoting factor core lysozyme-like" evidence="5">
    <location>
        <begin position="61"/>
        <end position="136"/>
    </location>
</feature>
<dbReference type="Gene3D" id="1.10.530.10">
    <property type="match status" value="1"/>
</dbReference>